<feature type="binding site" evidence="1">
    <location>
        <position position="594"/>
    </location>
    <ligand>
        <name>Zn(2+)</name>
        <dbReference type="ChEBI" id="CHEBI:29105"/>
        <note>catalytic</note>
    </ligand>
</feature>
<dbReference type="Gene3D" id="3.40.390.10">
    <property type="entry name" value="Collagenase (Catalytic Domain)"/>
    <property type="match status" value="3"/>
</dbReference>
<feature type="compositionally biased region" description="Polar residues" evidence="3">
    <location>
        <begin position="431"/>
        <end position="440"/>
    </location>
</feature>
<dbReference type="PANTHER" id="PTHR10127:SF850">
    <property type="entry name" value="METALLOENDOPEPTIDASE"/>
    <property type="match status" value="1"/>
</dbReference>
<comment type="caution">
    <text evidence="1">Lacks conserved residue(s) required for the propagation of feature annotation.</text>
</comment>
<dbReference type="InterPro" id="IPR001506">
    <property type="entry name" value="Peptidase_M12A"/>
</dbReference>
<reference evidence="5 6" key="1">
    <citation type="submission" date="2024-06" db="EMBL/GenBank/DDBJ databases">
        <title>A chromosome-level genome assembly of beet webworm, Loxostege sticticalis.</title>
        <authorList>
            <person name="Zhang Y."/>
        </authorList>
    </citation>
    <scope>NUCLEOTIDE SEQUENCE [LARGE SCALE GENOMIC DNA]</scope>
    <source>
        <strain evidence="5">AQ028</strain>
        <tissue evidence="5">Male pupae</tissue>
    </source>
</reference>
<feature type="domain" description="Peptidase M12A" evidence="4">
    <location>
        <begin position="121"/>
        <end position="331"/>
    </location>
</feature>
<evidence type="ECO:0000313" key="6">
    <source>
        <dbReference type="Proteomes" id="UP001549921"/>
    </source>
</evidence>
<keyword evidence="1 2" id="KW-0482">Metalloprotease</keyword>
<feature type="compositionally biased region" description="Basic and acidic residues" evidence="3">
    <location>
        <begin position="419"/>
        <end position="430"/>
    </location>
</feature>
<feature type="domain" description="Peptidase M12A" evidence="4">
    <location>
        <begin position="588"/>
        <end position="688"/>
    </location>
</feature>
<dbReference type="AlphaFoldDB" id="A0ABD0SEX7"/>
<dbReference type="SMART" id="SM00235">
    <property type="entry name" value="ZnMc"/>
    <property type="match status" value="2"/>
</dbReference>
<dbReference type="EC" id="3.4.24.-" evidence="2"/>
<protein>
    <recommendedName>
        <fullName evidence="2">Metalloendopeptidase</fullName>
        <ecNumber evidence="2">3.4.24.-</ecNumber>
    </recommendedName>
</protein>
<evidence type="ECO:0000256" key="3">
    <source>
        <dbReference type="SAM" id="MobiDB-lite"/>
    </source>
</evidence>
<feature type="binding site" evidence="1">
    <location>
        <position position="234"/>
    </location>
    <ligand>
        <name>Zn(2+)</name>
        <dbReference type="ChEBI" id="CHEBI:29105"/>
        <note>catalytic</note>
    </ligand>
</feature>
<keyword evidence="1 2" id="KW-0645">Protease</keyword>
<dbReference type="GO" id="GO:0004222">
    <property type="term" value="F:metalloendopeptidase activity"/>
    <property type="evidence" value="ECO:0007669"/>
    <property type="project" value="UniProtKB-UniRule"/>
</dbReference>
<dbReference type="GO" id="GO:0006508">
    <property type="term" value="P:proteolysis"/>
    <property type="evidence" value="ECO:0007669"/>
    <property type="project" value="UniProtKB-KW"/>
</dbReference>
<feature type="binding site" evidence="1">
    <location>
        <position position="588"/>
    </location>
    <ligand>
        <name>Zn(2+)</name>
        <dbReference type="ChEBI" id="CHEBI:29105"/>
        <note>catalytic</note>
    </ligand>
</feature>
<dbReference type="EMBL" id="JBEDNZ010000022">
    <property type="protein sequence ID" value="KAL0818394.1"/>
    <property type="molecule type" value="Genomic_DNA"/>
</dbReference>
<evidence type="ECO:0000313" key="5">
    <source>
        <dbReference type="EMBL" id="KAL0818394.1"/>
    </source>
</evidence>
<feature type="region of interest" description="Disordered" evidence="3">
    <location>
        <begin position="419"/>
        <end position="538"/>
    </location>
</feature>
<dbReference type="SUPFAM" id="SSF55486">
    <property type="entry name" value="Metalloproteases ('zincins'), catalytic domain"/>
    <property type="match status" value="2"/>
</dbReference>
<feature type="active site" evidence="1">
    <location>
        <position position="231"/>
    </location>
</feature>
<feature type="binding site" evidence="1">
    <location>
        <position position="240"/>
    </location>
    <ligand>
        <name>Zn(2+)</name>
        <dbReference type="ChEBI" id="CHEBI:29105"/>
        <note>catalytic</note>
    </ligand>
</feature>
<feature type="compositionally biased region" description="Basic residues" evidence="3">
    <location>
        <begin position="523"/>
        <end position="537"/>
    </location>
</feature>
<dbReference type="InterPro" id="IPR024079">
    <property type="entry name" value="MetalloPept_cat_dom_sf"/>
</dbReference>
<comment type="cofactor">
    <cofactor evidence="1 2">
        <name>Zn(2+)</name>
        <dbReference type="ChEBI" id="CHEBI:29105"/>
    </cofactor>
    <text evidence="1 2">Binds 1 zinc ion per subunit.</text>
</comment>
<organism evidence="5 6">
    <name type="scientific">Loxostege sticticalis</name>
    <name type="common">Beet webworm moth</name>
    <dbReference type="NCBI Taxonomy" id="481309"/>
    <lineage>
        <taxon>Eukaryota</taxon>
        <taxon>Metazoa</taxon>
        <taxon>Ecdysozoa</taxon>
        <taxon>Arthropoda</taxon>
        <taxon>Hexapoda</taxon>
        <taxon>Insecta</taxon>
        <taxon>Pterygota</taxon>
        <taxon>Neoptera</taxon>
        <taxon>Endopterygota</taxon>
        <taxon>Lepidoptera</taxon>
        <taxon>Glossata</taxon>
        <taxon>Ditrysia</taxon>
        <taxon>Pyraloidea</taxon>
        <taxon>Crambidae</taxon>
        <taxon>Pyraustinae</taxon>
        <taxon>Loxostege</taxon>
    </lineage>
</organism>
<sequence>MCRIFTVENEKLNRAYSAKSYRNGGRRRAKRDTGKLMPNAVEVENAKRVEEIVDKLYEDMAEDGVPVTYRQRNIDTLTTRSHVQAVKNKTMPMRRFNFAPAEILPPGPDPGQHKDRWDIGEPVPGTPPVWPKKWKHGIVPYFIDPRTYDSHLAEVIVKAFDYFERATCIRLQRLKDRPTDEDSLKKVEWLYITNPSGIRQCVHSNEKKTNKGVQMVVFGYDCLSQGEIIHEVMHQLGFSHEHTRPDRDQYITILWNNIKPGYRKYFERRQEDQLMNIPYDHASVLHYPPRAFSKNGQATIRAQTSVKLGQREGLSEGDVEKVGVVYGYECVDRNKQYLLKTCPSVVRAKTAKPKNVTRNESMDYFKDRIWPYGLVNYKLKDEMEFSAEEKENIKAVIRHIQKETCIVFRDVANDDEIEHSEYDKQTKNDETTTTVQENIQSESSSKETSPSNSEIGGNTTNIEHHSDEGNAPTSDNETTPKSIDAENEVKHGDDVDNKDDNIASVKENENYMRKGTTTPRTPRSVRSRDQRRKAQRRHAADIIVFERSAEPGCKCPPSGKPTTSAPKTMQINGDCFNSVNDLLHLFVHILGLDHQHNMHDRDSYLHILWENLTPDISAEMSNKLPPAASLGFDYDYQSVMHYPWLQIKNGATNIMYPIWNDGWAMGHWQGLSSTDVKKLNLLYHEQCEERKKNEMEDMDEDY</sequence>
<feature type="compositionally biased region" description="Basic and acidic residues" evidence="3">
    <location>
        <begin position="483"/>
        <end position="512"/>
    </location>
</feature>
<gene>
    <name evidence="5" type="ORF">ABMA28_008867</name>
</gene>
<dbReference type="GO" id="GO:0008270">
    <property type="term" value="F:zinc ion binding"/>
    <property type="evidence" value="ECO:0007669"/>
    <property type="project" value="UniProtKB-UniRule"/>
</dbReference>
<feature type="compositionally biased region" description="Low complexity" evidence="3">
    <location>
        <begin position="441"/>
        <end position="454"/>
    </location>
</feature>
<evidence type="ECO:0000256" key="1">
    <source>
        <dbReference type="PROSITE-ProRule" id="PRU01211"/>
    </source>
</evidence>
<dbReference type="PRINTS" id="PR00480">
    <property type="entry name" value="ASTACIN"/>
</dbReference>
<dbReference type="PANTHER" id="PTHR10127">
    <property type="entry name" value="DISCOIDIN, CUB, EGF, LAMININ , AND ZINC METALLOPROTEASE DOMAIN CONTAINING"/>
    <property type="match status" value="1"/>
</dbReference>
<comment type="caution">
    <text evidence="5">The sequence shown here is derived from an EMBL/GenBank/DDBJ whole genome shotgun (WGS) entry which is preliminary data.</text>
</comment>
<feature type="binding site" evidence="1">
    <location>
        <position position="230"/>
    </location>
    <ligand>
        <name>Zn(2+)</name>
        <dbReference type="ChEBI" id="CHEBI:29105"/>
        <note>catalytic</note>
    </ligand>
</feature>
<dbReference type="PROSITE" id="PS51864">
    <property type="entry name" value="ASTACIN"/>
    <property type="match status" value="2"/>
</dbReference>
<dbReference type="Proteomes" id="UP001549921">
    <property type="component" value="Unassembled WGS sequence"/>
</dbReference>
<dbReference type="Pfam" id="PF01400">
    <property type="entry name" value="Astacin"/>
    <property type="match status" value="2"/>
</dbReference>
<keyword evidence="1 2" id="KW-0862">Zinc</keyword>
<keyword evidence="1 2" id="KW-0479">Metal-binding</keyword>
<dbReference type="InterPro" id="IPR006026">
    <property type="entry name" value="Peptidase_Metallo"/>
</dbReference>
<feature type="compositionally biased region" description="Polar residues" evidence="3">
    <location>
        <begin position="471"/>
        <end position="481"/>
    </location>
</feature>
<keyword evidence="1 2" id="KW-0378">Hydrolase</keyword>
<dbReference type="CDD" id="cd04280">
    <property type="entry name" value="ZnMc_astacin_like"/>
    <property type="match status" value="1"/>
</dbReference>
<proteinExistence type="predicted"/>
<dbReference type="InterPro" id="IPR034035">
    <property type="entry name" value="Astacin-like_dom"/>
</dbReference>
<name>A0ABD0SEX7_LOXSC</name>
<evidence type="ECO:0000256" key="2">
    <source>
        <dbReference type="RuleBase" id="RU361183"/>
    </source>
</evidence>
<evidence type="ECO:0000259" key="4">
    <source>
        <dbReference type="PROSITE" id="PS51864"/>
    </source>
</evidence>
<accession>A0ABD0SEX7</accession>